<evidence type="ECO:0000313" key="1">
    <source>
        <dbReference type="EMBL" id="AHL30106.1"/>
    </source>
</evidence>
<gene>
    <name evidence="1" type="ORF">Eint_051335</name>
</gene>
<evidence type="ECO:0000313" key="2">
    <source>
        <dbReference type="Proteomes" id="UP000002313"/>
    </source>
</evidence>
<dbReference type="AlphaFoldDB" id="W8PGQ0"/>
<dbReference type="RefSeq" id="XP_009161851.1">
    <property type="nucleotide sequence ID" value="XM_009163587.1"/>
</dbReference>
<dbReference type="HOGENOM" id="CLU_3351066_0_0_1"/>
<dbReference type="EMBL" id="CP001946">
    <property type="protein sequence ID" value="AHL30106.1"/>
    <property type="molecule type" value="Genomic_DNA"/>
</dbReference>
<accession>W8PGQ0</accession>
<dbReference type="KEGG" id="ein:Eint_051335"/>
<dbReference type="Proteomes" id="UP000002313">
    <property type="component" value="Chromosome V"/>
</dbReference>
<name>W8PGQ0_ENCIT</name>
<proteinExistence type="predicted"/>
<dbReference type="GeneID" id="20314038"/>
<protein>
    <submittedName>
        <fullName evidence="1">Uncharacterized protein</fullName>
    </submittedName>
</protein>
<sequence length="37" mass="4404">MYFEYDKAIMQKIIKKLKEESDEDQGIEDHNKGNGEE</sequence>
<organism evidence="1 2">
    <name type="scientific">Encephalitozoon intestinalis (strain ATCC 50506)</name>
    <name type="common">Microsporidian parasite</name>
    <name type="synonym">Septata intestinalis</name>
    <dbReference type="NCBI Taxonomy" id="876142"/>
    <lineage>
        <taxon>Eukaryota</taxon>
        <taxon>Fungi</taxon>
        <taxon>Fungi incertae sedis</taxon>
        <taxon>Microsporidia</taxon>
        <taxon>Unikaryonidae</taxon>
        <taxon>Encephalitozoon</taxon>
    </lineage>
</organism>
<keyword evidence="2" id="KW-1185">Reference proteome</keyword>
<reference evidence="1 2" key="1">
    <citation type="journal article" date="2010" name="Nat. Commun.">
        <title>The complete sequence of the smallest known nuclear genome from the microsporidian Encephalitozoon intestinalis.</title>
        <authorList>
            <person name="Corradi N."/>
            <person name="Pombert J.-F."/>
            <person name="Farinelli L."/>
            <person name="Didier E.S."/>
            <person name="Keeling P.J."/>
        </authorList>
    </citation>
    <scope>NUCLEOTIDE SEQUENCE [LARGE SCALE GENOMIC DNA]</scope>
    <source>
        <strain evidence="1 2">ATCC 50506</strain>
    </source>
</reference>
<dbReference type="VEuPathDB" id="MicrosporidiaDB:Eint_051335"/>
<reference evidence="1 2" key="2">
    <citation type="journal article" date="2012" name="Proc. Natl. Acad. Sci. U.S.A.">
        <title>Gain and loss of multiple functionally related, horizontally transferred genes in the reduced genomes of two microsporidian parasites.</title>
        <authorList>
            <person name="Pombert J.-F."/>
            <person name="Selman M."/>
            <person name="Burki F."/>
            <person name="Bardell F.T."/>
            <person name="Farinelli L."/>
            <person name="Solter L.F."/>
            <person name="Whitman D.W."/>
            <person name="Weiss L.M."/>
            <person name="Corradi N."/>
            <person name="Keeling P.J."/>
        </authorList>
    </citation>
    <scope>NUCLEOTIDE SEQUENCE [LARGE SCALE GENOMIC DNA]</scope>
    <source>
        <strain evidence="1 2">ATCC 50506</strain>
    </source>
</reference>